<keyword evidence="4" id="KW-0378">Hydrolase</keyword>
<evidence type="ECO:0000256" key="5">
    <source>
        <dbReference type="ARBA" id="ARBA00022825"/>
    </source>
</evidence>
<evidence type="ECO:0000256" key="3">
    <source>
        <dbReference type="ARBA" id="ARBA00022670"/>
    </source>
</evidence>
<organism evidence="11 12">
    <name type="scientific">Maudiozyma humilis</name>
    <name type="common">Sour dough yeast</name>
    <name type="synonym">Kazachstania humilis</name>
    <dbReference type="NCBI Taxonomy" id="51915"/>
    <lineage>
        <taxon>Eukaryota</taxon>
        <taxon>Fungi</taxon>
        <taxon>Dikarya</taxon>
        <taxon>Ascomycota</taxon>
        <taxon>Saccharomycotina</taxon>
        <taxon>Saccharomycetes</taxon>
        <taxon>Saccharomycetales</taxon>
        <taxon>Saccharomycetaceae</taxon>
        <taxon>Maudiozyma</taxon>
    </lineage>
</organism>
<evidence type="ECO:0000256" key="6">
    <source>
        <dbReference type="ARBA" id="ARBA00023180"/>
    </source>
</evidence>
<keyword evidence="12" id="KW-1185">Reference proteome</keyword>
<name>A0AAV5S0H0_MAUHU</name>
<gene>
    <name evidence="11" type="ORF">DAKH74_035020</name>
</gene>
<keyword evidence="3" id="KW-0645">Protease</keyword>
<evidence type="ECO:0000256" key="8">
    <source>
        <dbReference type="SAM" id="Phobius"/>
    </source>
</evidence>
<dbReference type="Proteomes" id="UP001377567">
    <property type="component" value="Unassembled WGS sequence"/>
</dbReference>
<feature type="domain" description="Dipeptidylpeptidase IV N-terminal" evidence="10">
    <location>
        <begin position="226"/>
        <end position="595"/>
    </location>
</feature>
<dbReference type="InterPro" id="IPR001375">
    <property type="entry name" value="Peptidase_S9_cat"/>
</dbReference>
<dbReference type="InterPro" id="IPR029058">
    <property type="entry name" value="AB_hydrolase_fold"/>
</dbReference>
<dbReference type="GO" id="GO:0004177">
    <property type="term" value="F:aminopeptidase activity"/>
    <property type="evidence" value="ECO:0007669"/>
    <property type="project" value="UniProtKB-KW"/>
</dbReference>
<dbReference type="SUPFAM" id="SSF82171">
    <property type="entry name" value="DPP6 N-terminal domain-like"/>
    <property type="match status" value="1"/>
</dbReference>
<keyword evidence="5" id="KW-0720">Serine protease</keyword>
<reference evidence="11 12" key="1">
    <citation type="journal article" date="2023" name="Elife">
        <title>Identification of key yeast species and microbe-microbe interactions impacting larval growth of Drosophila in the wild.</title>
        <authorList>
            <person name="Mure A."/>
            <person name="Sugiura Y."/>
            <person name="Maeda R."/>
            <person name="Honda K."/>
            <person name="Sakurai N."/>
            <person name="Takahashi Y."/>
            <person name="Watada M."/>
            <person name="Katoh T."/>
            <person name="Gotoh A."/>
            <person name="Gotoh Y."/>
            <person name="Taniguchi I."/>
            <person name="Nakamura K."/>
            <person name="Hayashi T."/>
            <person name="Katayama T."/>
            <person name="Uemura T."/>
            <person name="Hattori Y."/>
        </authorList>
    </citation>
    <scope>NUCLEOTIDE SEQUENCE [LARGE SCALE GENOMIC DNA]</scope>
    <source>
        <strain evidence="11 12">KH-74</strain>
    </source>
</reference>
<proteinExistence type="inferred from homology"/>
<feature type="compositionally biased region" description="Polar residues" evidence="7">
    <location>
        <begin position="15"/>
        <end position="28"/>
    </location>
</feature>
<evidence type="ECO:0000256" key="7">
    <source>
        <dbReference type="SAM" id="MobiDB-lite"/>
    </source>
</evidence>
<dbReference type="GO" id="GO:0006508">
    <property type="term" value="P:proteolysis"/>
    <property type="evidence" value="ECO:0007669"/>
    <property type="project" value="UniProtKB-KW"/>
</dbReference>
<dbReference type="EMBL" id="BTGD01000010">
    <property type="protein sequence ID" value="GMM56886.1"/>
    <property type="molecule type" value="Genomic_DNA"/>
</dbReference>
<dbReference type="SUPFAM" id="SSF53474">
    <property type="entry name" value="alpha/beta-Hydrolases"/>
    <property type="match status" value="1"/>
</dbReference>
<evidence type="ECO:0000259" key="10">
    <source>
        <dbReference type="Pfam" id="PF00930"/>
    </source>
</evidence>
<sequence>MTADNIRTHKRKNSHLFNEQNTSGSSIRTDYDTSMDNLELENLAPPPIGRTTSIPSVPRTVRDLESQSHTTEAIPASAPFLSWDNIYLTNRFATNKRKMGAVLTLLVIFILTLVIYPLLTRAPRYDNGSKSNNNANSSEKSFTIENVMKGDFQIRKRNFHFIDPPYTFTNQDMDPGLYMTTETTDDETRFYAKQLFDTEFSKDLGPNRFEYNGVEYLVETIKVSFALDKLIFGTTVIDNFRHSSTANYWIKDVESGSIRPITPYFDSDGALVRMSYVRFSPGYNFIYFVFNNNLYFQDIHGQHAPVSVTIDGSADIFNAKTDWIYEEEVFADDEAIWWAPDDSKFMFAKFNDTEVDDYTFPRYTTNQQYSPLTSIKYPKASRSNPKVQLYFYSIGGGQLFNVNMDHPESDEIILYDAEWVGPENFLFKITDRYSKELSVKVFNTDKIELLNTRSYNTSEYNGWVEKSKKLFVIPPNEENKRNNYGYIDVQPDNEGFNHLFYYDTPQASEGKQLTDGNWEVTGTGILGFDYETDTVYFTGNMFHTMSQNLFAVSIDNNAKGVVVLQNPSDKHSFYDYKISSSTRFGVMEYEGPHIPIAAAGPLTQVLSESNHRDNDALVLSDEEKRNTILQNYDLPITSYKTTTLQDGTEINYVEIKPRNMDAKRKHPLLVNVYGGPGSQTFTSKNTIALEQAVVSGLQAIVLQIEPRGTGGKGWKYRSYASKQLGYWEPRDIEEVTRKFISENENHINTDRVAIWGWSYGGFVTLKTVEYDKGSIFKYAIAVAPVTNWLYYDSIYTERYMGEVGKNIKSYIEISRVADIESFRNVSRLLLMHGTSDDNVHVQNTFEFVDKLNSANVRNYDMHIFPDSDHSIRFHNAQSTIYKKLYYWLQEAFQGNLDDIIH</sequence>
<dbReference type="PANTHER" id="PTHR11731:SF160">
    <property type="entry name" value="DIPEPTIDYL AMINOPEPTIDASE A"/>
    <property type="match status" value="1"/>
</dbReference>
<keyword evidence="8" id="KW-0812">Transmembrane</keyword>
<evidence type="ECO:0000256" key="1">
    <source>
        <dbReference type="ARBA" id="ARBA00006150"/>
    </source>
</evidence>
<protein>
    <submittedName>
        <fullName evidence="11">Ste13 protein</fullName>
    </submittedName>
</protein>
<dbReference type="Pfam" id="PF00326">
    <property type="entry name" value="Peptidase_S9"/>
    <property type="match status" value="1"/>
</dbReference>
<accession>A0AAV5S0H0</accession>
<comment type="caution">
    <text evidence="11">The sequence shown here is derived from an EMBL/GenBank/DDBJ whole genome shotgun (WGS) entry which is preliminary data.</text>
</comment>
<dbReference type="InterPro" id="IPR050278">
    <property type="entry name" value="Serine_Prot_S9B/DPPIV"/>
</dbReference>
<evidence type="ECO:0000256" key="2">
    <source>
        <dbReference type="ARBA" id="ARBA00022438"/>
    </source>
</evidence>
<dbReference type="FunFam" id="3.40.50.1820:FF:000003">
    <property type="entry name" value="Dipeptidyl peptidase 4"/>
    <property type="match status" value="1"/>
</dbReference>
<evidence type="ECO:0000259" key="9">
    <source>
        <dbReference type="Pfam" id="PF00326"/>
    </source>
</evidence>
<feature type="domain" description="Peptidase S9 prolyl oligopeptidase catalytic" evidence="9">
    <location>
        <begin position="689"/>
        <end position="893"/>
    </location>
</feature>
<keyword evidence="2" id="KW-0031">Aminopeptidase</keyword>
<dbReference type="GO" id="GO:0008236">
    <property type="term" value="F:serine-type peptidase activity"/>
    <property type="evidence" value="ECO:0007669"/>
    <property type="project" value="UniProtKB-KW"/>
</dbReference>
<dbReference type="InterPro" id="IPR002469">
    <property type="entry name" value="Peptidase_S9B_N"/>
</dbReference>
<feature type="region of interest" description="Disordered" evidence="7">
    <location>
        <begin position="1"/>
        <end position="28"/>
    </location>
</feature>
<dbReference type="AlphaFoldDB" id="A0AAV5S0H0"/>
<dbReference type="PANTHER" id="PTHR11731">
    <property type="entry name" value="PROTEASE FAMILY S9B,C DIPEPTIDYL-PEPTIDASE IV-RELATED"/>
    <property type="match status" value="1"/>
</dbReference>
<feature type="transmembrane region" description="Helical" evidence="8">
    <location>
        <begin position="100"/>
        <end position="119"/>
    </location>
</feature>
<dbReference type="Gene3D" id="2.140.10.30">
    <property type="entry name" value="Dipeptidylpeptidase IV, N-terminal domain"/>
    <property type="match status" value="1"/>
</dbReference>
<comment type="similarity">
    <text evidence="1">Belongs to the peptidase S9B family.</text>
</comment>
<evidence type="ECO:0000256" key="4">
    <source>
        <dbReference type="ARBA" id="ARBA00022801"/>
    </source>
</evidence>
<evidence type="ECO:0000313" key="11">
    <source>
        <dbReference type="EMBL" id="GMM56886.1"/>
    </source>
</evidence>
<evidence type="ECO:0000313" key="12">
    <source>
        <dbReference type="Proteomes" id="UP001377567"/>
    </source>
</evidence>
<dbReference type="Pfam" id="PF00930">
    <property type="entry name" value="DPPIV_N"/>
    <property type="match status" value="1"/>
</dbReference>
<dbReference type="GO" id="GO:0005886">
    <property type="term" value="C:plasma membrane"/>
    <property type="evidence" value="ECO:0007669"/>
    <property type="project" value="TreeGrafter"/>
</dbReference>
<dbReference type="Gene3D" id="3.40.50.1820">
    <property type="entry name" value="alpha/beta hydrolase"/>
    <property type="match status" value="1"/>
</dbReference>
<keyword evidence="8" id="KW-0472">Membrane</keyword>
<dbReference type="GO" id="GO:0008239">
    <property type="term" value="F:dipeptidyl-peptidase activity"/>
    <property type="evidence" value="ECO:0007669"/>
    <property type="project" value="TreeGrafter"/>
</dbReference>
<keyword evidence="8" id="KW-1133">Transmembrane helix</keyword>
<keyword evidence="6" id="KW-0325">Glycoprotein</keyword>